<organism evidence="1 2">
    <name type="scientific">Artomyces pyxidatus</name>
    <dbReference type="NCBI Taxonomy" id="48021"/>
    <lineage>
        <taxon>Eukaryota</taxon>
        <taxon>Fungi</taxon>
        <taxon>Dikarya</taxon>
        <taxon>Basidiomycota</taxon>
        <taxon>Agaricomycotina</taxon>
        <taxon>Agaricomycetes</taxon>
        <taxon>Russulales</taxon>
        <taxon>Auriscalpiaceae</taxon>
        <taxon>Artomyces</taxon>
    </lineage>
</organism>
<gene>
    <name evidence="1" type="ORF">BV25DRAFT_1456380</name>
</gene>
<name>A0ACB8SN00_9AGAM</name>
<keyword evidence="2" id="KW-1185">Reference proteome</keyword>
<evidence type="ECO:0000313" key="1">
    <source>
        <dbReference type="EMBL" id="KAI0057096.1"/>
    </source>
</evidence>
<dbReference type="EMBL" id="MU277252">
    <property type="protein sequence ID" value="KAI0057096.1"/>
    <property type="molecule type" value="Genomic_DNA"/>
</dbReference>
<reference evidence="1" key="2">
    <citation type="journal article" date="2022" name="New Phytol.">
        <title>Evolutionary transition to the ectomycorrhizal habit in the genomes of a hyperdiverse lineage of mushroom-forming fungi.</title>
        <authorList>
            <person name="Looney B."/>
            <person name="Miyauchi S."/>
            <person name="Morin E."/>
            <person name="Drula E."/>
            <person name="Courty P.E."/>
            <person name="Kohler A."/>
            <person name="Kuo A."/>
            <person name="LaButti K."/>
            <person name="Pangilinan J."/>
            <person name="Lipzen A."/>
            <person name="Riley R."/>
            <person name="Andreopoulos W."/>
            <person name="He G."/>
            <person name="Johnson J."/>
            <person name="Nolan M."/>
            <person name="Tritt A."/>
            <person name="Barry K.W."/>
            <person name="Grigoriev I.V."/>
            <person name="Nagy L.G."/>
            <person name="Hibbett D."/>
            <person name="Henrissat B."/>
            <person name="Matheny P.B."/>
            <person name="Labbe J."/>
            <person name="Martin F.M."/>
        </authorList>
    </citation>
    <scope>NUCLEOTIDE SEQUENCE</scope>
    <source>
        <strain evidence="1">HHB10654</strain>
    </source>
</reference>
<comment type="caution">
    <text evidence="1">The sequence shown here is derived from an EMBL/GenBank/DDBJ whole genome shotgun (WGS) entry which is preliminary data.</text>
</comment>
<dbReference type="Proteomes" id="UP000814140">
    <property type="component" value="Unassembled WGS sequence"/>
</dbReference>
<sequence>MSENGLLKKWLPVAIFPALSASAYYFLVGHLVKSGAGEMISGQCPPHSGPYSFQYTGFASVDTLLCILVVFFHSSFGPKDLPFIADFAASWAAVVAFPLVEAAREGRPRVLAFPALVGLLYQTQGAGIVLPLYWVAVILSGQASVRLPRARAKITQAYAEATLFAFFIGFVVLSALMLTLADPAVTALWQPFPLWMWLAQRAHLLVRRPAAHTQSGYATVQALYAFTFLLSAISHFAAVWPALGDYDTLKYYYVPTVAVPAPSVTTLASAAHVFLLWDGLFAFGSGLLLTLWFAENFTQLLTIVAWIAVSTPVVGSGAAMSGILMWRERRLNGDEDEGTSDGKSNQ</sequence>
<reference evidence="1" key="1">
    <citation type="submission" date="2021-03" db="EMBL/GenBank/DDBJ databases">
        <authorList>
            <consortium name="DOE Joint Genome Institute"/>
            <person name="Ahrendt S."/>
            <person name="Looney B.P."/>
            <person name="Miyauchi S."/>
            <person name="Morin E."/>
            <person name="Drula E."/>
            <person name="Courty P.E."/>
            <person name="Chicoki N."/>
            <person name="Fauchery L."/>
            <person name="Kohler A."/>
            <person name="Kuo A."/>
            <person name="Labutti K."/>
            <person name="Pangilinan J."/>
            <person name="Lipzen A."/>
            <person name="Riley R."/>
            <person name="Andreopoulos W."/>
            <person name="He G."/>
            <person name="Johnson J."/>
            <person name="Barry K.W."/>
            <person name="Grigoriev I.V."/>
            <person name="Nagy L."/>
            <person name="Hibbett D."/>
            <person name="Henrissat B."/>
            <person name="Matheny P.B."/>
            <person name="Labbe J."/>
            <person name="Martin F."/>
        </authorList>
    </citation>
    <scope>NUCLEOTIDE SEQUENCE</scope>
    <source>
        <strain evidence="1">HHB10654</strain>
    </source>
</reference>
<proteinExistence type="predicted"/>
<protein>
    <submittedName>
        <fullName evidence="1">Uncharacterized protein</fullName>
    </submittedName>
</protein>
<accession>A0ACB8SN00</accession>
<evidence type="ECO:0000313" key="2">
    <source>
        <dbReference type="Proteomes" id="UP000814140"/>
    </source>
</evidence>